<dbReference type="GO" id="GO:1990904">
    <property type="term" value="C:ribonucleoprotein complex"/>
    <property type="evidence" value="ECO:0007669"/>
    <property type="project" value="UniProtKB-KW"/>
</dbReference>
<dbReference type="SUPFAM" id="SSF143034">
    <property type="entry name" value="L35p-like"/>
    <property type="match status" value="1"/>
</dbReference>
<evidence type="ECO:0000313" key="6">
    <source>
        <dbReference type="EMBL" id="OGK73639.1"/>
    </source>
</evidence>
<dbReference type="InterPro" id="IPR021137">
    <property type="entry name" value="Ribosomal_bL35-like"/>
</dbReference>
<dbReference type="Gene3D" id="4.10.410.60">
    <property type="match status" value="1"/>
</dbReference>
<dbReference type="GO" id="GO:0006412">
    <property type="term" value="P:translation"/>
    <property type="evidence" value="ECO:0007669"/>
    <property type="project" value="UniProtKB-UniRule"/>
</dbReference>
<comment type="caution">
    <text evidence="6">The sequence shown here is derived from an EMBL/GenBank/DDBJ whole genome shotgun (WGS) entry which is preliminary data.</text>
</comment>
<accession>A0A1F7L0M1</accession>
<reference evidence="6 7" key="1">
    <citation type="journal article" date="2016" name="Nat. Commun.">
        <title>Thousands of microbial genomes shed light on interconnected biogeochemical processes in an aquifer system.</title>
        <authorList>
            <person name="Anantharaman K."/>
            <person name="Brown C.T."/>
            <person name="Hug L.A."/>
            <person name="Sharon I."/>
            <person name="Castelle C.J."/>
            <person name="Probst A.J."/>
            <person name="Thomas B.C."/>
            <person name="Singh A."/>
            <person name="Wilkins M.J."/>
            <person name="Karaoz U."/>
            <person name="Brodie E.L."/>
            <person name="Williams K.H."/>
            <person name="Hubbard S.S."/>
            <person name="Banfield J.F."/>
        </authorList>
    </citation>
    <scope>NUCLEOTIDE SEQUENCE [LARGE SCALE GENOMIC DNA]</scope>
</reference>
<organism evidence="6 7">
    <name type="scientific">Candidatus Roizmanbacteria bacterium RIFOXYD1_FULL_38_12</name>
    <dbReference type="NCBI Taxonomy" id="1802093"/>
    <lineage>
        <taxon>Bacteria</taxon>
        <taxon>Candidatus Roizmaniibacteriota</taxon>
    </lineage>
</organism>
<dbReference type="PROSITE" id="PS00936">
    <property type="entry name" value="RIBOSOMAL_L35"/>
    <property type="match status" value="1"/>
</dbReference>
<evidence type="ECO:0000256" key="1">
    <source>
        <dbReference type="ARBA" id="ARBA00006598"/>
    </source>
</evidence>
<gene>
    <name evidence="4" type="primary">rpmI</name>
    <name evidence="6" type="ORF">A3K52_02540</name>
</gene>
<keyword evidence="2 4" id="KW-0689">Ribosomal protein</keyword>
<evidence type="ECO:0000256" key="2">
    <source>
        <dbReference type="ARBA" id="ARBA00022980"/>
    </source>
</evidence>
<evidence type="ECO:0000256" key="5">
    <source>
        <dbReference type="RuleBase" id="RU000568"/>
    </source>
</evidence>
<evidence type="ECO:0000256" key="3">
    <source>
        <dbReference type="ARBA" id="ARBA00023274"/>
    </source>
</evidence>
<dbReference type="AlphaFoldDB" id="A0A1F7L0M1"/>
<sequence>MKVKQKTHKGASKRFKITKKGKILHRSQKIRHLRTVKGKRNIRRLKTMKQIKGTFEKKMKKMLGIR</sequence>
<comment type="similarity">
    <text evidence="1 4 5">Belongs to the bacterial ribosomal protein bL35 family.</text>
</comment>
<dbReference type="InterPro" id="IPR037229">
    <property type="entry name" value="Ribosomal_bL35_sf"/>
</dbReference>
<name>A0A1F7L0M1_9BACT</name>
<dbReference type="PRINTS" id="PR00064">
    <property type="entry name" value="RIBOSOMALL35"/>
</dbReference>
<dbReference type="Proteomes" id="UP000177050">
    <property type="component" value="Unassembled WGS sequence"/>
</dbReference>
<proteinExistence type="inferred from homology"/>
<evidence type="ECO:0000313" key="7">
    <source>
        <dbReference type="Proteomes" id="UP000177050"/>
    </source>
</evidence>
<dbReference type="InterPro" id="IPR018265">
    <property type="entry name" value="Ribosomal_bL35_CS"/>
</dbReference>
<dbReference type="GO" id="GO:0005840">
    <property type="term" value="C:ribosome"/>
    <property type="evidence" value="ECO:0007669"/>
    <property type="project" value="UniProtKB-KW"/>
</dbReference>
<evidence type="ECO:0000256" key="4">
    <source>
        <dbReference type="HAMAP-Rule" id="MF_00514"/>
    </source>
</evidence>
<dbReference type="InterPro" id="IPR001706">
    <property type="entry name" value="Ribosomal_bL35"/>
</dbReference>
<dbReference type="HAMAP" id="MF_00514">
    <property type="entry name" value="Ribosomal_bL35"/>
    <property type="match status" value="1"/>
</dbReference>
<dbReference type="Pfam" id="PF01632">
    <property type="entry name" value="Ribosomal_L35p"/>
    <property type="match status" value="1"/>
</dbReference>
<protein>
    <recommendedName>
        <fullName evidence="4">Large ribosomal subunit protein bL35</fullName>
    </recommendedName>
</protein>
<keyword evidence="3 4" id="KW-0687">Ribonucleoprotein</keyword>
<dbReference type="GO" id="GO:0003735">
    <property type="term" value="F:structural constituent of ribosome"/>
    <property type="evidence" value="ECO:0007669"/>
    <property type="project" value="InterPro"/>
</dbReference>
<dbReference type="EMBL" id="MGBR01000001">
    <property type="protein sequence ID" value="OGK73639.1"/>
    <property type="molecule type" value="Genomic_DNA"/>
</dbReference>